<dbReference type="InterPro" id="IPR036259">
    <property type="entry name" value="MFS_trans_sf"/>
</dbReference>
<feature type="transmembrane region" description="Helical" evidence="4">
    <location>
        <begin position="186"/>
        <end position="203"/>
    </location>
</feature>
<accession>A0A644ZNN4</accession>
<dbReference type="Gene3D" id="1.20.1250.20">
    <property type="entry name" value="MFS general substrate transporter like domains"/>
    <property type="match status" value="1"/>
</dbReference>
<keyword evidence="3" id="KW-1003">Cell membrane</keyword>
<feature type="transmembrane region" description="Helical" evidence="4">
    <location>
        <begin position="358"/>
        <end position="380"/>
    </location>
</feature>
<evidence type="ECO:0000256" key="3">
    <source>
        <dbReference type="ARBA" id="ARBA00022475"/>
    </source>
</evidence>
<evidence type="ECO:0000256" key="4">
    <source>
        <dbReference type="SAM" id="Phobius"/>
    </source>
</evidence>
<dbReference type="CDD" id="cd17324">
    <property type="entry name" value="MFS_NepI_like"/>
    <property type="match status" value="1"/>
</dbReference>
<feature type="transmembrane region" description="Helical" evidence="4">
    <location>
        <begin position="156"/>
        <end position="174"/>
    </location>
</feature>
<feature type="transmembrane region" description="Helical" evidence="4">
    <location>
        <begin position="264"/>
        <end position="285"/>
    </location>
</feature>
<feature type="transmembrane region" description="Helical" evidence="4">
    <location>
        <begin position="215"/>
        <end position="237"/>
    </location>
</feature>
<dbReference type="SUPFAM" id="SSF103473">
    <property type="entry name" value="MFS general substrate transporter"/>
    <property type="match status" value="1"/>
</dbReference>
<feature type="transmembrane region" description="Helical" evidence="4">
    <location>
        <begin position="57"/>
        <end position="77"/>
    </location>
</feature>
<evidence type="ECO:0000259" key="5">
    <source>
        <dbReference type="PROSITE" id="PS50850"/>
    </source>
</evidence>
<dbReference type="PROSITE" id="PS50850">
    <property type="entry name" value="MFS"/>
    <property type="match status" value="1"/>
</dbReference>
<dbReference type="EMBL" id="VSSQ01009737">
    <property type="protein sequence ID" value="MPM42452.1"/>
    <property type="molecule type" value="Genomic_DNA"/>
</dbReference>
<dbReference type="AlphaFoldDB" id="A0A644ZNN4"/>
<feature type="transmembrane region" description="Helical" evidence="4">
    <location>
        <begin position="97"/>
        <end position="115"/>
    </location>
</feature>
<comment type="subcellular location">
    <subcellularLocation>
        <location evidence="1">Cell membrane</location>
        <topology evidence="1">Multi-pass membrane protein</topology>
    </subcellularLocation>
</comment>
<organism evidence="6">
    <name type="scientific">bioreactor metagenome</name>
    <dbReference type="NCBI Taxonomy" id="1076179"/>
    <lineage>
        <taxon>unclassified sequences</taxon>
        <taxon>metagenomes</taxon>
        <taxon>ecological metagenomes</taxon>
    </lineage>
</organism>
<feature type="transmembrane region" description="Helical" evidence="4">
    <location>
        <begin position="411"/>
        <end position="434"/>
    </location>
</feature>
<dbReference type="Pfam" id="PF07690">
    <property type="entry name" value="MFS_1"/>
    <property type="match status" value="1"/>
</dbReference>
<feature type="transmembrane region" description="Helical" evidence="4">
    <location>
        <begin position="329"/>
        <end position="352"/>
    </location>
</feature>
<dbReference type="PANTHER" id="PTHR43271">
    <property type="entry name" value="BLL2771 PROTEIN"/>
    <property type="match status" value="1"/>
</dbReference>
<keyword evidence="4" id="KW-1133">Transmembrane helix</keyword>
<feature type="domain" description="Major facilitator superfamily (MFS) profile" evidence="5">
    <location>
        <begin position="57"/>
        <end position="436"/>
    </location>
</feature>
<name>A0A644ZNN4_9ZZZZ</name>
<keyword evidence="2" id="KW-0813">Transport</keyword>
<comment type="caution">
    <text evidence="6">The sequence shown here is derived from an EMBL/GenBank/DDBJ whole genome shotgun (WGS) entry which is preliminary data.</text>
</comment>
<dbReference type="InterPro" id="IPR020846">
    <property type="entry name" value="MFS_dom"/>
</dbReference>
<evidence type="ECO:0000313" key="6">
    <source>
        <dbReference type="EMBL" id="MPM42452.1"/>
    </source>
</evidence>
<proteinExistence type="predicted"/>
<gene>
    <name evidence="6" type="primary">ynfM_6</name>
    <name evidence="6" type="ORF">SDC9_89117</name>
</gene>
<dbReference type="InterPro" id="IPR011701">
    <property type="entry name" value="MFS"/>
</dbReference>
<sequence length="445" mass="47076">MHFHCSCGKFTVDDVTTTYSALQIDTIPDRPRSVEIARRPEIRRAASPEGLRRGEPGYLRASLALLAAGLASFNALYCTQALMPTLTASLHASPAQAALTVSAATGVLAVSILPASVLSERFGRGRVIVASALAATLLGLLLPLAPGLGWLVAGRALQGLLVAGVPATAMAWLAQEIHPRDLPRAMGLYVAGNTVGGLLGRLIPSGVLQFAGWRLALGIDMAFVLACAILIATVIPAERRFTPKRLRLSSELRTMAAQWRDRRLAGLFGVGFIFMGVFVSLYDFLGYRLNSTFGLPMSAIGLVFLLYLFGTLASAQAGRMVGHYGRDKALLVGAAMAIVGMPVIAAGQLWLMLPGVALFTYGFFTVHSVASGWVGALAPASRGEASGMYLACYYLGSSIIGYLSGHVMHAFGWWGLVGWLVALIGIGCLFAGSVSRASHRLQRLS</sequence>
<dbReference type="GO" id="GO:0022857">
    <property type="term" value="F:transmembrane transporter activity"/>
    <property type="evidence" value="ECO:0007669"/>
    <property type="project" value="InterPro"/>
</dbReference>
<feature type="transmembrane region" description="Helical" evidence="4">
    <location>
        <begin position="127"/>
        <end position="150"/>
    </location>
</feature>
<keyword evidence="4" id="KW-0472">Membrane</keyword>
<evidence type="ECO:0000256" key="1">
    <source>
        <dbReference type="ARBA" id="ARBA00004651"/>
    </source>
</evidence>
<protein>
    <submittedName>
        <fullName evidence="6">Inner membrane transport protein YnfM</fullName>
    </submittedName>
</protein>
<dbReference type="GO" id="GO:0005886">
    <property type="term" value="C:plasma membrane"/>
    <property type="evidence" value="ECO:0007669"/>
    <property type="project" value="UniProtKB-SubCell"/>
</dbReference>
<feature type="transmembrane region" description="Helical" evidence="4">
    <location>
        <begin position="387"/>
        <end position="405"/>
    </location>
</feature>
<feature type="transmembrane region" description="Helical" evidence="4">
    <location>
        <begin position="297"/>
        <end position="317"/>
    </location>
</feature>
<keyword evidence="4" id="KW-0812">Transmembrane</keyword>
<dbReference type="PANTHER" id="PTHR43271:SF1">
    <property type="entry name" value="INNER MEMBRANE TRANSPORT PROTEIN YNFM"/>
    <property type="match status" value="1"/>
</dbReference>
<reference evidence="6" key="1">
    <citation type="submission" date="2019-08" db="EMBL/GenBank/DDBJ databases">
        <authorList>
            <person name="Kucharzyk K."/>
            <person name="Murdoch R.W."/>
            <person name="Higgins S."/>
            <person name="Loffler F."/>
        </authorList>
    </citation>
    <scope>NUCLEOTIDE SEQUENCE</scope>
</reference>
<evidence type="ECO:0000256" key="2">
    <source>
        <dbReference type="ARBA" id="ARBA00022448"/>
    </source>
</evidence>